<proteinExistence type="predicted"/>
<organism evidence="3">
    <name type="scientific">Arundo donax</name>
    <name type="common">Giant reed</name>
    <name type="synonym">Donax arundinaceus</name>
    <dbReference type="NCBI Taxonomy" id="35708"/>
    <lineage>
        <taxon>Eukaryota</taxon>
        <taxon>Viridiplantae</taxon>
        <taxon>Streptophyta</taxon>
        <taxon>Embryophyta</taxon>
        <taxon>Tracheophyta</taxon>
        <taxon>Spermatophyta</taxon>
        <taxon>Magnoliopsida</taxon>
        <taxon>Liliopsida</taxon>
        <taxon>Poales</taxon>
        <taxon>Poaceae</taxon>
        <taxon>PACMAD clade</taxon>
        <taxon>Arundinoideae</taxon>
        <taxon>Arundineae</taxon>
        <taxon>Arundo</taxon>
    </lineage>
</organism>
<feature type="domain" description="DUF2828" evidence="1">
    <location>
        <begin position="37"/>
        <end position="446"/>
    </location>
</feature>
<protein>
    <submittedName>
        <fullName evidence="3">Uncharacterized protein</fullName>
    </submittedName>
</protein>
<dbReference type="InterPro" id="IPR056690">
    <property type="entry name" value="DUF7788"/>
</dbReference>
<dbReference type="InterPro" id="IPR011205">
    <property type="entry name" value="UCP015417_vWA"/>
</dbReference>
<dbReference type="Pfam" id="PF11443">
    <property type="entry name" value="DUF2828"/>
    <property type="match status" value="1"/>
</dbReference>
<reference evidence="3" key="1">
    <citation type="submission" date="2014-09" db="EMBL/GenBank/DDBJ databases">
        <authorList>
            <person name="Magalhaes I.L.F."/>
            <person name="Oliveira U."/>
            <person name="Santos F.R."/>
            <person name="Vidigal T.H.D.A."/>
            <person name="Brescovit A.D."/>
            <person name="Santos A.J."/>
        </authorList>
    </citation>
    <scope>NUCLEOTIDE SEQUENCE</scope>
    <source>
        <tissue evidence="3">Shoot tissue taken approximately 20 cm above the soil surface</tissue>
    </source>
</reference>
<evidence type="ECO:0000259" key="2">
    <source>
        <dbReference type="Pfam" id="PF25043"/>
    </source>
</evidence>
<dbReference type="PANTHER" id="PTHR31373">
    <property type="entry name" value="OS06G0652100 PROTEIN"/>
    <property type="match status" value="1"/>
</dbReference>
<evidence type="ECO:0000313" key="3">
    <source>
        <dbReference type="EMBL" id="JAD14329.1"/>
    </source>
</evidence>
<accession>A0A0A8XMS8</accession>
<evidence type="ECO:0000259" key="1">
    <source>
        <dbReference type="Pfam" id="PF11443"/>
    </source>
</evidence>
<dbReference type="Pfam" id="PF25043">
    <property type="entry name" value="DUF7788"/>
    <property type="match status" value="1"/>
</dbReference>
<dbReference type="InterPro" id="IPR036465">
    <property type="entry name" value="vWFA_dom_sf"/>
</dbReference>
<dbReference type="PIRSF" id="PIRSF015417">
    <property type="entry name" value="T31B5_30_vWA"/>
    <property type="match status" value="1"/>
</dbReference>
<name>A0A0A8XMS8_ARUDO</name>
<dbReference type="Gene3D" id="3.40.50.410">
    <property type="entry name" value="von Willebrand factor, type A domain"/>
    <property type="match status" value="1"/>
</dbReference>
<sequence>MAAAAAAAAQEQPYLDAGFSSAGAEAVGDPRIARSNYTIDANPCLDFFFEVVPGTPPQRVRDLLAAAWAYDPLTALKLAFNLRGVRGTGKSDKEGFYAAMLWMHDHHPKTLAYNLPALAEFGHLKDFPELLFRIIHRAGSRKLTEDKHLIRSEAAAAFKPRTNVVDPAAAIAVQRKRRGASPLLLFGRGRYLLAAVGRKRGRRPLAAVGRKRGRHLLAETTIEQVDTKMADAEDEHKGEKELSNNTSRRARFAMQALDTYNGDREYRFLFDHVAEFFADLLASDVKHMLLGEHNKIGLAAKWCPTPGSSFDWTTLLCEAIARRLFPRDSDDHTHRLWHEVLVPLRQVLQLPGVISSQRWSQLPYTNVVRRYKASFEKHNEEFKRLLSNDDEQGQFTMFLADNKVGRVKISPLLPHMITYICNNGEMAASEWQWRHIVGNLRENGLLSNSIAVCNMSKSMQGTQMDVSTVLGLLVSELSEYPWAGRLVTCSEEPKIRICMIKGKTLQDKLRSVQSMQCDHTDFQAVFNYILGLAKTLRLEPEKMVKTVFVFSNKEFDEASARPWTEDYQFLCRSFQNAGYGAVVPQIVFWNLQASHSIGMNARRPGVINLRGFSNNLLKLFLENDGVVYPEDQVSAALALEEYRNLALSD</sequence>
<dbReference type="AlphaFoldDB" id="A0A0A8XMS8"/>
<dbReference type="EMBL" id="GBRH01283566">
    <property type="protein sequence ID" value="JAD14329.1"/>
    <property type="molecule type" value="Transcribed_RNA"/>
</dbReference>
<dbReference type="PANTHER" id="PTHR31373:SF27">
    <property type="entry name" value="TROVE DOMAIN-CONTAINING PROTEIN"/>
    <property type="match status" value="1"/>
</dbReference>
<dbReference type="InterPro" id="IPR058580">
    <property type="entry name" value="DUF2828"/>
</dbReference>
<feature type="domain" description="DUF7788" evidence="2">
    <location>
        <begin position="448"/>
        <end position="632"/>
    </location>
</feature>
<reference evidence="3" key="2">
    <citation type="journal article" date="2015" name="Data Brief">
        <title>Shoot transcriptome of the giant reed, Arundo donax.</title>
        <authorList>
            <person name="Barrero R.A."/>
            <person name="Guerrero F.D."/>
            <person name="Moolhuijzen P."/>
            <person name="Goolsby J.A."/>
            <person name="Tidwell J."/>
            <person name="Bellgard S.E."/>
            <person name="Bellgard M.I."/>
        </authorList>
    </citation>
    <scope>NUCLEOTIDE SEQUENCE</scope>
    <source>
        <tissue evidence="3">Shoot tissue taken approximately 20 cm above the soil surface</tissue>
    </source>
</reference>